<dbReference type="Proteomes" id="UP000095286">
    <property type="component" value="Unplaced"/>
</dbReference>
<evidence type="ECO:0000313" key="2">
    <source>
        <dbReference type="WBParaSite" id="RSKR_0000347700.1"/>
    </source>
</evidence>
<name>A0AC35TRW3_9BILA</name>
<accession>A0AC35TRW3</accession>
<protein>
    <submittedName>
        <fullName evidence="2">Actin-related protein 2/3 complex subunit</fullName>
    </submittedName>
</protein>
<proteinExistence type="predicted"/>
<dbReference type="WBParaSite" id="RSKR_0000347700.1">
    <property type="protein sequence ID" value="RSKR_0000347700.1"/>
    <property type="gene ID" value="RSKR_0000347700"/>
</dbReference>
<reference evidence="2" key="1">
    <citation type="submission" date="2016-11" db="UniProtKB">
        <authorList>
            <consortium name="WormBaseParasite"/>
        </authorList>
    </citation>
    <scope>IDENTIFICATION</scope>
    <source>
        <strain evidence="2">KR3021</strain>
    </source>
</reference>
<evidence type="ECO:0000313" key="1">
    <source>
        <dbReference type="Proteomes" id="UP000095286"/>
    </source>
</evidence>
<sequence length="372" mass="41250">MNTFTSSLVNGCNLNIGPINCHSWNSDKSQLAVSADSTIYIVNVKNTGGVFKCDLVDKLIEHDLPITGLDWGHKTNRIVSCSQDKNAFVWTCDKNGTWKPELVLVRINRGATCIKWAPLENKFAVGSGSKLVSICYYEKENDWWVSKQIKKPLKSTVNCISWHPNNCLIAVGSCDFKARIFSAYVKEVDEKPSPTSWGNKMPFSQVMAEYSCHSWLLDVAFSPCGSKVAWVSHDSTIGVVDSEADMNKSNILRLRSLPLCTVEWTRDNKLVGAGYDYVPMVFEVQDKGIIKFVGKADDSSKNTSSNGENEGVFNAFEKFRNIDSKGSEIIKVTSDTIHQNAIRQIIPYAGKCGNSSQYTTCGSDGMICIWTA</sequence>
<organism evidence="1 2">
    <name type="scientific">Rhabditophanes sp. KR3021</name>
    <dbReference type="NCBI Taxonomy" id="114890"/>
    <lineage>
        <taxon>Eukaryota</taxon>
        <taxon>Metazoa</taxon>
        <taxon>Ecdysozoa</taxon>
        <taxon>Nematoda</taxon>
        <taxon>Chromadorea</taxon>
        <taxon>Rhabditida</taxon>
        <taxon>Tylenchina</taxon>
        <taxon>Panagrolaimomorpha</taxon>
        <taxon>Strongyloidoidea</taxon>
        <taxon>Alloionematidae</taxon>
        <taxon>Rhabditophanes</taxon>
    </lineage>
</organism>